<feature type="transmembrane region" description="Helical" evidence="5">
    <location>
        <begin position="92"/>
        <end position="111"/>
    </location>
</feature>
<protein>
    <submittedName>
        <fullName evidence="7">MFS transporter, PCFT/HCP family, solute carrier family 46 (Folate transporter), member 1/3</fullName>
    </submittedName>
</protein>
<dbReference type="EMBL" id="UYJE01000184">
    <property type="protein sequence ID" value="VDH90948.1"/>
    <property type="molecule type" value="Genomic_DNA"/>
</dbReference>
<dbReference type="Gene3D" id="1.20.1250.20">
    <property type="entry name" value="MFS general substrate transporter like domains"/>
    <property type="match status" value="1"/>
</dbReference>
<sequence>MSKEKEDEEKPEEEQVPKSRIRHLLMPVIIILMTFGNVVVSTAETQFAYYAVQKEYNISSVVSAARQSLCEANKSSPLFKQQQKIQSITANWNAYCHLAQSVPVLLMSLMVGSWSDVIGRRAALIIPTFGLIFKSAFFAIGIKLEWNIYTFVIAFFVDGLCGMWISLLASAYSFTADLTNYGKSRMFGVVFVDMTLGVGIALGVFTSGYIIKFLGFLYGSVLMVGVGVLLCFLISLLPESKRSTNKITSTTQFEYLKNAVSFYFKKSPTRYKYILLAIVFSFQTLPNIGRINVQSLYVMNSPFCWNSVRIGLFGGVRSVAQTIVGVSLAWPLYKCMSKDAMVIIGSLSAIGYYVLTALATNDIMIFMTPVVGLLLNFPVIVIRSEMSQITPRERQGALYGSIAAIDSGCSLIGSVLSNLLYGGTVSVYKGFSWLAFGSCHIVGLLFFG</sequence>
<reference evidence="7" key="1">
    <citation type="submission" date="2018-11" db="EMBL/GenBank/DDBJ databases">
        <authorList>
            <person name="Alioto T."/>
            <person name="Alioto T."/>
        </authorList>
    </citation>
    <scope>NUCLEOTIDE SEQUENCE</scope>
</reference>
<dbReference type="SUPFAM" id="SSF103473">
    <property type="entry name" value="MFS general substrate transporter"/>
    <property type="match status" value="1"/>
</dbReference>
<feature type="transmembrane region" description="Helical" evidence="5">
    <location>
        <begin position="427"/>
        <end position="447"/>
    </location>
</feature>
<dbReference type="GO" id="GO:0022857">
    <property type="term" value="F:transmembrane transporter activity"/>
    <property type="evidence" value="ECO:0007669"/>
    <property type="project" value="InterPro"/>
</dbReference>
<feature type="domain" description="Major facilitator superfamily (MFS) profile" evidence="6">
    <location>
        <begin position="22"/>
        <end position="448"/>
    </location>
</feature>
<evidence type="ECO:0000256" key="4">
    <source>
        <dbReference type="ARBA" id="ARBA00023136"/>
    </source>
</evidence>
<evidence type="ECO:0000256" key="3">
    <source>
        <dbReference type="ARBA" id="ARBA00022989"/>
    </source>
</evidence>
<feature type="transmembrane region" description="Helical" evidence="5">
    <location>
        <begin position="340"/>
        <end position="359"/>
    </location>
</feature>
<accession>A0A8B6BJG0</accession>
<organism evidence="7 8">
    <name type="scientific">Mytilus galloprovincialis</name>
    <name type="common">Mediterranean mussel</name>
    <dbReference type="NCBI Taxonomy" id="29158"/>
    <lineage>
        <taxon>Eukaryota</taxon>
        <taxon>Metazoa</taxon>
        <taxon>Spiralia</taxon>
        <taxon>Lophotrochozoa</taxon>
        <taxon>Mollusca</taxon>
        <taxon>Bivalvia</taxon>
        <taxon>Autobranchia</taxon>
        <taxon>Pteriomorphia</taxon>
        <taxon>Mytilida</taxon>
        <taxon>Mytiloidea</taxon>
        <taxon>Mytilidae</taxon>
        <taxon>Mytilinae</taxon>
        <taxon>Mytilus</taxon>
    </lineage>
</organism>
<evidence type="ECO:0000259" key="6">
    <source>
        <dbReference type="PROSITE" id="PS50850"/>
    </source>
</evidence>
<dbReference type="OrthoDB" id="3026777at2759"/>
<evidence type="ECO:0000256" key="2">
    <source>
        <dbReference type="ARBA" id="ARBA00022692"/>
    </source>
</evidence>
<dbReference type="PROSITE" id="PS50850">
    <property type="entry name" value="MFS"/>
    <property type="match status" value="1"/>
</dbReference>
<evidence type="ECO:0000256" key="1">
    <source>
        <dbReference type="ARBA" id="ARBA00004141"/>
    </source>
</evidence>
<proteinExistence type="predicted"/>
<comment type="subcellular location">
    <subcellularLocation>
        <location evidence="1">Membrane</location>
        <topology evidence="1">Multi-pass membrane protein</topology>
    </subcellularLocation>
</comment>
<dbReference type="InterPro" id="IPR036259">
    <property type="entry name" value="MFS_trans_sf"/>
</dbReference>
<feature type="transmembrane region" description="Helical" evidence="5">
    <location>
        <begin position="273"/>
        <end position="291"/>
    </location>
</feature>
<dbReference type="PANTHER" id="PTHR23507">
    <property type="entry name" value="ZGC:174356"/>
    <property type="match status" value="1"/>
</dbReference>
<feature type="transmembrane region" description="Helical" evidence="5">
    <location>
        <begin position="396"/>
        <end position="421"/>
    </location>
</feature>
<evidence type="ECO:0000256" key="5">
    <source>
        <dbReference type="SAM" id="Phobius"/>
    </source>
</evidence>
<dbReference type="InterPro" id="IPR020846">
    <property type="entry name" value="MFS_dom"/>
</dbReference>
<feature type="transmembrane region" description="Helical" evidence="5">
    <location>
        <begin position="186"/>
        <end position="210"/>
    </location>
</feature>
<comment type="caution">
    <text evidence="7">The sequence shown here is derived from an EMBL/GenBank/DDBJ whole genome shotgun (WGS) entry which is preliminary data.</text>
</comment>
<dbReference type="PANTHER" id="PTHR23507:SF1">
    <property type="entry name" value="FI18259P1-RELATED"/>
    <property type="match status" value="1"/>
</dbReference>
<dbReference type="Pfam" id="PF07690">
    <property type="entry name" value="MFS_1"/>
    <property type="match status" value="1"/>
</dbReference>
<dbReference type="AlphaFoldDB" id="A0A8B6BJG0"/>
<feature type="transmembrane region" description="Helical" evidence="5">
    <location>
        <begin position="365"/>
        <end position="384"/>
    </location>
</feature>
<feature type="transmembrane region" description="Helical" evidence="5">
    <location>
        <begin position="311"/>
        <end position="333"/>
    </location>
</feature>
<evidence type="ECO:0000313" key="7">
    <source>
        <dbReference type="EMBL" id="VDH90948.1"/>
    </source>
</evidence>
<keyword evidence="8" id="KW-1185">Reference proteome</keyword>
<gene>
    <name evidence="7" type="ORF">MGAL_10B092078</name>
</gene>
<evidence type="ECO:0000313" key="8">
    <source>
        <dbReference type="Proteomes" id="UP000596742"/>
    </source>
</evidence>
<keyword evidence="3 5" id="KW-1133">Transmembrane helix</keyword>
<dbReference type="GO" id="GO:0016020">
    <property type="term" value="C:membrane"/>
    <property type="evidence" value="ECO:0007669"/>
    <property type="project" value="UniProtKB-SubCell"/>
</dbReference>
<feature type="transmembrane region" description="Helical" evidence="5">
    <location>
        <begin position="123"/>
        <end position="142"/>
    </location>
</feature>
<dbReference type="Proteomes" id="UP000596742">
    <property type="component" value="Unassembled WGS sequence"/>
</dbReference>
<feature type="transmembrane region" description="Helical" evidence="5">
    <location>
        <begin position="148"/>
        <end position="174"/>
    </location>
</feature>
<name>A0A8B6BJG0_MYTGA</name>
<keyword evidence="4 5" id="KW-0472">Membrane</keyword>
<dbReference type="InterPro" id="IPR011701">
    <property type="entry name" value="MFS"/>
</dbReference>
<keyword evidence="2 5" id="KW-0812">Transmembrane</keyword>
<feature type="transmembrane region" description="Helical" evidence="5">
    <location>
        <begin position="21"/>
        <end position="40"/>
    </location>
</feature>
<feature type="transmembrane region" description="Helical" evidence="5">
    <location>
        <begin position="216"/>
        <end position="237"/>
    </location>
</feature>